<name>A0AAF0DSY0_9BASI</name>
<feature type="domain" description="GST C-terminal" evidence="3">
    <location>
        <begin position="121"/>
        <end position="260"/>
    </location>
</feature>
<protein>
    <recommendedName>
        <fullName evidence="6">Glutathione S-transferase</fullName>
    </recommendedName>
</protein>
<dbReference type="Pfam" id="PF13409">
    <property type="entry name" value="GST_N_2"/>
    <property type="match status" value="1"/>
</dbReference>
<evidence type="ECO:0008006" key="6">
    <source>
        <dbReference type="Google" id="ProtNLM"/>
    </source>
</evidence>
<dbReference type="Gene3D" id="3.40.30.10">
    <property type="entry name" value="Glutaredoxin"/>
    <property type="match status" value="1"/>
</dbReference>
<dbReference type="Gene3D" id="1.20.1050.10">
    <property type="match status" value="1"/>
</dbReference>
<dbReference type="InterPro" id="IPR010987">
    <property type="entry name" value="Glutathione-S-Trfase_C-like"/>
</dbReference>
<dbReference type="PANTHER" id="PTHR44051">
    <property type="entry name" value="GLUTATHIONE S-TRANSFERASE-RELATED"/>
    <property type="match status" value="1"/>
</dbReference>
<dbReference type="PROSITE" id="PS50404">
    <property type="entry name" value="GST_NTER"/>
    <property type="match status" value="1"/>
</dbReference>
<evidence type="ECO:0000259" key="2">
    <source>
        <dbReference type="PROSITE" id="PS50404"/>
    </source>
</evidence>
<dbReference type="SUPFAM" id="SSF52833">
    <property type="entry name" value="Thioredoxin-like"/>
    <property type="match status" value="1"/>
</dbReference>
<dbReference type="InterPro" id="IPR036282">
    <property type="entry name" value="Glutathione-S-Trfase_C_sf"/>
</dbReference>
<dbReference type="SUPFAM" id="SSF47616">
    <property type="entry name" value="GST C-terminal domain-like"/>
    <property type="match status" value="1"/>
</dbReference>
<organism evidence="4 5">
    <name type="scientific">Malassezia brasiliensis</name>
    <dbReference type="NCBI Taxonomy" id="1821822"/>
    <lineage>
        <taxon>Eukaryota</taxon>
        <taxon>Fungi</taxon>
        <taxon>Dikarya</taxon>
        <taxon>Basidiomycota</taxon>
        <taxon>Ustilaginomycotina</taxon>
        <taxon>Malasseziomycetes</taxon>
        <taxon>Malasseziales</taxon>
        <taxon>Malasseziaceae</taxon>
        <taxon>Malassezia</taxon>
    </lineage>
</organism>
<dbReference type="Proteomes" id="UP001216638">
    <property type="component" value="Chromosome 1"/>
</dbReference>
<evidence type="ECO:0000256" key="1">
    <source>
        <dbReference type="ARBA" id="ARBA00007409"/>
    </source>
</evidence>
<dbReference type="Pfam" id="PF13410">
    <property type="entry name" value="GST_C_2"/>
    <property type="match status" value="1"/>
</dbReference>
<dbReference type="EMBL" id="CP119951">
    <property type="protein sequence ID" value="WFC94151.1"/>
    <property type="molecule type" value="Genomic_DNA"/>
</dbReference>
<feature type="domain" description="GST N-terminal" evidence="2">
    <location>
        <begin position="14"/>
        <end position="99"/>
    </location>
</feature>
<proteinExistence type="inferred from homology"/>
<dbReference type="AlphaFoldDB" id="A0AAF0DSY0"/>
<dbReference type="PANTHER" id="PTHR44051:SF8">
    <property type="entry name" value="GLUTATHIONE S-TRANSFERASE GSTA"/>
    <property type="match status" value="1"/>
</dbReference>
<gene>
    <name evidence="4" type="ORF">MBRA1_000783</name>
</gene>
<accession>A0AAF0DSY0</accession>
<dbReference type="CDD" id="cd00299">
    <property type="entry name" value="GST_C_family"/>
    <property type="match status" value="1"/>
</dbReference>
<comment type="similarity">
    <text evidence="1">Belongs to the GST superfamily.</text>
</comment>
<evidence type="ECO:0000313" key="5">
    <source>
        <dbReference type="Proteomes" id="UP001216638"/>
    </source>
</evidence>
<evidence type="ECO:0000313" key="4">
    <source>
        <dbReference type="EMBL" id="WFC94151.1"/>
    </source>
</evidence>
<sequence>MFVPAKVNSPENIGTVELFGTGLSTDVQSIIIGLKELNIFFIHQPSMPGSSELFEFSPLGTIPVLVHRPNAIYAARDRVVLFEPLAIARYIDEIFGASDDPKQPHLFPTPVATHDRNYNDNALLRVEIDQISSFVVIQVKKVVENSYVKPFFALRNNGASREDITAALTEAREAAEQVLVLLERIIASTQEQLKLVNPEYIFGTISWADVFLFPILRDLKATQCGLLESGNLPWLSAWLQRFSQRPSAIATLGSSFAGSV</sequence>
<keyword evidence="5" id="KW-1185">Reference proteome</keyword>
<dbReference type="InterPro" id="IPR036249">
    <property type="entry name" value="Thioredoxin-like_sf"/>
</dbReference>
<dbReference type="PROSITE" id="PS50405">
    <property type="entry name" value="GST_CTER"/>
    <property type="match status" value="1"/>
</dbReference>
<reference evidence="4" key="1">
    <citation type="submission" date="2023-03" db="EMBL/GenBank/DDBJ databases">
        <title>Mating type loci evolution in Malassezia.</title>
        <authorList>
            <person name="Coelho M.A."/>
        </authorList>
    </citation>
    <scope>NUCLEOTIDE SEQUENCE</scope>
    <source>
        <strain evidence="4">CBS 14135</strain>
    </source>
</reference>
<evidence type="ECO:0000259" key="3">
    <source>
        <dbReference type="PROSITE" id="PS50405"/>
    </source>
</evidence>
<dbReference type="InterPro" id="IPR004045">
    <property type="entry name" value="Glutathione_S-Trfase_N"/>
</dbReference>